<name>K0SY29_THAOC</name>
<accession>K0SY29</accession>
<gene>
    <name evidence="1" type="ORF">THAOC_08822</name>
</gene>
<proteinExistence type="predicted"/>
<dbReference type="eggNOG" id="ENOG502S8JB">
    <property type="taxonomic scope" value="Eukaryota"/>
</dbReference>
<organism evidence="1 2">
    <name type="scientific">Thalassiosira oceanica</name>
    <name type="common">Marine diatom</name>
    <dbReference type="NCBI Taxonomy" id="159749"/>
    <lineage>
        <taxon>Eukaryota</taxon>
        <taxon>Sar</taxon>
        <taxon>Stramenopiles</taxon>
        <taxon>Ochrophyta</taxon>
        <taxon>Bacillariophyta</taxon>
        <taxon>Coscinodiscophyceae</taxon>
        <taxon>Thalassiosirophycidae</taxon>
        <taxon>Thalassiosirales</taxon>
        <taxon>Thalassiosiraceae</taxon>
        <taxon>Thalassiosira</taxon>
    </lineage>
</organism>
<sequence>QRNKEDKEGGRGSRGMHGRRMLTGLSIVASLIALDPRPSQAFISRDTPMIQPSLLGVTQSRHFETSLLSSPEQDGEEERITPETVAELVEVSFLNACLQLSSGYVDVLKLFIVACKSGYDLDLSLESLHQLVLDCPVNSAGRDLMKEEIDLRREWMVVVYTILNELLDVRVVEVGEVGCDEISTTRVETVVQSMLSIQKQLSQEEEASGGKLNAMSKLTSLTVDQVLEMSSDLSQLQSECDQIQKAFLMNDIRVAVQTFKVLEEERICTEGSAVSSNAVPRPSIPGT</sequence>
<reference evidence="1 2" key="1">
    <citation type="journal article" date="2012" name="Genome Biol.">
        <title>Genome and low-iron response of an oceanic diatom adapted to chronic iron limitation.</title>
        <authorList>
            <person name="Lommer M."/>
            <person name="Specht M."/>
            <person name="Roy A.S."/>
            <person name="Kraemer L."/>
            <person name="Andreson R."/>
            <person name="Gutowska M.A."/>
            <person name="Wolf J."/>
            <person name="Bergner S.V."/>
            <person name="Schilhabel M.B."/>
            <person name="Klostermeier U.C."/>
            <person name="Beiko R.G."/>
            <person name="Rosenstiel P."/>
            <person name="Hippler M."/>
            <person name="Laroche J."/>
        </authorList>
    </citation>
    <scope>NUCLEOTIDE SEQUENCE [LARGE SCALE GENOMIC DNA]</scope>
    <source>
        <strain evidence="1 2">CCMP1005</strain>
    </source>
</reference>
<dbReference type="OrthoDB" id="47588at2759"/>
<protein>
    <submittedName>
        <fullName evidence="1">Uncharacterized protein</fullName>
    </submittedName>
</protein>
<dbReference type="EMBL" id="AGNL01009427">
    <property type="protein sequence ID" value="EJK69879.1"/>
    <property type="molecule type" value="Genomic_DNA"/>
</dbReference>
<keyword evidence="2" id="KW-1185">Reference proteome</keyword>
<dbReference type="AlphaFoldDB" id="K0SY29"/>
<dbReference type="Proteomes" id="UP000266841">
    <property type="component" value="Unassembled WGS sequence"/>
</dbReference>
<feature type="non-terminal residue" evidence="1">
    <location>
        <position position="1"/>
    </location>
</feature>
<evidence type="ECO:0000313" key="1">
    <source>
        <dbReference type="EMBL" id="EJK69879.1"/>
    </source>
</evidence>
<evidence type="ECO:0000313" key="2">
    <source>
        <dbReference type="Proteomes" id="UP000266841"/>
    </source>
</evidence>
<comment type="caution">
    <text evidence="1">The sequence shown here is derived from an EMBL/GenBank/DDBJ whole genome shotgun (WGS) entry which is preliminary data.</text>
</comment>
<dbReference type="OMA" id="CDEISTT"/>